<dbReference type="EMBL" id="QTSX02003554">
    <property type="protein sequence ID" value="KAJ9070991.1"/>
    <property type="molecule type" value="Genomic_DNA"/>
</dbReference>
<organism evidence="1 2">
    <name type="scientific">Entomophthora muscae</name>
    <dbReference type="NCBI Taxonomy" id="34485"/>
    <lineage>
        <taxon>Eukaryota</taxon>
        <taxon>Fungi</taxon>
        <taxon>Fungi incertae sedis</taxon>
        <taxon>Zoopagomycota</taxon>
        <taxon>Entomophthoromycotina</taxon>
        <taxon>Entomophthoromycetes</taxon>
        <taxon>Entomophthorales</taxon>
        <taxon>Entomophthoraceae</taxon>
        <taxon>Entomophthora</taxon>
    </lineage>
</organism>
<gene>
    <name evidence="1" type="ORF">DSO57_1001765</name>
</gene>
<evidence type="ECO:0000313" key="2">
    <source>
        <dbReference type="Proteomes" id="UP001165960"/>
    </source>
</evidence>
<proteinExistence type="predicted"/>
<name>A0ACC2T941_9FUNG</name>
<protein>
    <submittedName>
        <fullName evidence="1">Uncharacterized protein</fullName>
    </submittedName>
</protein>
<accession>A0ACC2T941</accession>
<comment type="caution">
    <text evidence="1">The sequence shown here is derived from an EMBL/GenBank/DDBJ whole genome shotgun (WGS) entry which is preliminary data.</text>
</comment>
<keyword evidence="2" id="KW-1185">Reference proteome</keyword>
<dbReference type="Proteomes" id="UP001165960">
    <property type="component" value="Unassembled WGS sequence"/>
</dbReference>
<sequence>MNMIVLFVITSVAYFVYKQLRVPKEMRDIPGKSAWQWIVSMFQGNPNDVNIREMVLEQLRETKLTRQWFPDKWVVMTSSWDSAQRIFNELDLFPKNIPGSNNPEMFFSKFMGVNLVFSNGEVWKRQRKAVNPLFKRQTNIQVLSEVVNTFLGVVEKQKCKSIDMNKYTQRITMDALGRSIMGTDFNSVEKENVPFIDCYNKSVTHSGDPLYLIFSSLDRRSNPFRRPLFNTLDELEGHFNKILNAKRKLLQFGDREAIANDPKTDLLTMMLIACEDEENDFNEKDIRDNCMIFLLAGHDTTAFTLTATLHFLAIYPEIQEKARQEVLDIIGTNKIPTVEQTKCMVYVNALMKETMRLYPSVSRLPFRRVTKDTQLDGHFIPKDSEIVLDLYSMQRDPEYFDEPDRFIPERFYTTSGSSENPILLEKKDPIGYAPFGGGTRSCIGMSFSLLEQKVVLSMLLSRYRFKYSPGHEPTDPDSPTSLKLLPSFFFATDTAMFDFEPIDS</sequence>
<reference evidence="1" key="1">
    <citation type="submission" date="2022-04" db="EMBL/GenBank/DDBJ databases">
        <title>Genome of the entomopathogenic fungus Entomophthora muscae.</title>
        <authorList>
            <person name="Elya C."/>
            <person name="Lovett B.R."/>
            <person name="Lee E."/>
            <person name="Macias A.M."/>
            <person name="Hajek A.E."/>
            <person name="De Bivort B.L."/>
            <person name="Kasson M.T."/>
            <person name="De Fine Licht H.H."/>
            <person name="Stajich J.E."/>
        </authorList>
    </citation>
    <scope>NUCLEOTIDE SEQUENCE</scope>
    <source>
        <strain evidence="1">Berkeley</strain>
    </source>
</reference>
<evidence type="ECO:0000313" key="1">
    <source>
        <dbReference type="EMBL" id="KAJ9070991.1"/>
    </source>
</evidence>